<evidence type="ECO:0000256" key="1">
    <source>
        <dbReference type="ARBA" id="ARBA00008857"/>
    </source>
</evidence>
<dbReference type="Gene3D" id="1.10.150.130">
    <property type="match status" value="1"/>
</dbReference>
<dbReference type="EMBL" id="NBYX01000013">
    <property type="protein sequence ID" value="ORT83444.1"/>
    <property type="molecule type" value="Genomic_DNA"/>
</dbReference>
<dbReference type="Gene3D" id="1.10.443.10">
    <property type="entry name" value="Intergrase catalytic core"/>
    <property type="match status" value="1"/>
</dbReference>
<proteinExistence type="inferred from homology"/>
<dbReference type="InterPro" id="IPR004107">
    <property type="entry name" value="Integrase_SAM-like_N"/>
</dbReference>
<evidence type="ECO:0000259" key="7">
    <source>
        <dbReference type="PROSITE" id="PS51900"/>
    </source>
</evidence>
<dbReference type="SUPFAM" id="SSF56349">
    <property type="entry name" value="DNA breaking-rejoining enzymes"/>
    <property type="match status" value="1"/>
</dbReference>
<reference evidence="9 10" key="1">
    <citation type="submission" date="2017-04" db="EMBL/GenBank/DDBJ databases">
        <title>Burkholderia puraquae sp. nov., a novel Burkholderia cepacia complex species from hospital setting samples.</title>
        <authorList>
            <person name="Martina P."/>
            <person name="Leguizamon M."/>
            <person name="Prieto C."/>
            <person name="Sousa S."/>
            <person name="Montanaro P."/>
            <person name="Draghi W."/>
            <person name="Staembler M."/>
            <person name="Bettiol M."/>
            <person name="Figoli C."/>
            <person name="Palau J."/>
            <person name="Alvarez F."/>
            <person name="Benetti S."/>
            <person name="Anchat E."/>
            <person name="Vescina C."/>
            <person name="Ferreras J."/>
            <person name="Lasch P."/>
            <person name="Lagares A."/>
            <person name="Zorreguieta A."/>
            <person name="Yantorno O."/>
            <person name="Bosch A."/>
        </authorList>
    </citation>
    <scope>NUCLEOTIDE SEQUENCE [LARGE SCALE GENOMIC DNA]</scope>
    <source>
        <strain evidence="9 10">CAMPA 1040</strain>
    </source>
</reference>
<dbReference type="PROSITE" id="PS51898">
    <property type="entry name" value="TYR_RECOMBINASE"/>
    <property type="match status" value="1"/>
</dbReference>
<dbReference type="InterPro" id="IPR050090">
    <property type="entry name" value="Tyrosine_recombinase_XerCD"/>
</dbReference>
<dbReference type="Proteomes" id="UP000494135">
    <property type="component" value="Unassembled WGS sequence"/>
</dbReference>
<evidence type="ECO:0000256" key="3">
    <source>
        <dbReference type="ARBA" id="ARBA00023125"/>
    </source>
</evidence>
<keyword evidence="3 5" id="KW-0238">DNA-binding</keyword>
<dbReference type="AlphaFoldDB" id="A0A1X1PCR6"/>
<evidence type="ECO:0000313" key="10">
    <source>
        <dbReference type="Proteomes" id="UP000193146"/>
    </source>
</evidence>
<evidence type="ECO:0000313" key="11">
    <source>
        <dbReference type="Proteomes" id="UP000494135"/>
    </source>
</evidence>
<evidence type="ECO:0000256" key="5">
    <source>
        <dbReference type="PROSITE-ProRule" id="PRU01248"/>
    </source>
</evidence>
<dbReference type="PANTHER" id="PTHR30349:SF64">
    <property type="entry name" value="PROPHAGE INTEGRASE INTD-RELATED"/>
    <property type="match status" value="1"/>
</dbReference>
<dbReference type="InterPro" id="IPR010998">
    <property type="entry name" value="Integrase_recombinase_N"/>
</dbReference>
<feature type="domain" description="Tyr recombinase" evidence="6">
    <location>
        <begin position="127"/>
        <end position="317"/>
    </location>
</feature>
<dbReference type="InterPro" id="IPR011010">
    <property type="entry name" value="DNA_brk_join_enz"/>
</dbReference>
<dbReference type="GO" id="GO:0003677">
    <property type="term" value="F:DNA binding"/>
    <property type="evidence" value="ECO:0007669"/>
    <property type="project" value="UniProtKB-UniRule"/>
</dbReference>
<reference evidence="8 11" key="2">
    <citation type="submission" date="2020-04" db="EMBL/GenBank/DDBJ databases">
        <authorList>
            <person name="De Canck E."/>
        </authorList>
    </citation>
    <scope>NUCLEOTIDE SEQUENCE [LARGE SCALE GENOMIC DNA]</scope>
    <source>
        <strain evidence="8 11">LMG 29660</strain>
    </source>
</reference>
<dbReference type="PANTHER" id="PTHR30349">
    <property type="entry name" value="PHAGE INTEGRASE-RELATED"/>
    <property type="match status" value="1"/>
</dbReference>
<evidence type="ECO:0000256" key="2">
    <source>
        <dbReference type="ARBA" id="ARBA00022908"/>
    </source>
</evidence>
<dbReference type="InterPro" id="IPR002104">
    <property type="entry name" value="Integrase_catalytic"/>
</dbReference>
<comment type="similarity">
    <text evidence="1">Belongs to the 'phage' integrase family.</text>
</comment>
<dbReference type="InterPro" id="IPR013762">
    <property type="entry name" value="Integrase-like_cat_sf"/>
</dbReference>
<dbReference type="Pfam" id="PF00589">
    <property type="entry name" value="Phage_integrase"/>
    <property type="match status" value="1"/>
</dbReference>
<sequence length="322" mass="34822">MAHTDLIVPIGIAVPALVTAAGERASVRIVELFASQIHNLHTRRAYSHAAGDFLTWCAGAGVTSLSAVQPRHVAAWIELQTTAHAAPTAKQRLAAIRHLFDWLVMSQVVPVNPAASVRGPSHTVRIGKTPVLEAAEARQLLDSIDVSTPVGLRDRALIALMVFSFARIGAALAMRVDDVYVQQRRLWIRLREKGGKAHAMPCHHTLEMALRAYLDGTGIAFDPRGALFRTIARGTGQLSETTLAQANAYAMVRRRAAAAGIATKIGSHALRATGITTYLRNGGRLENAAAIANHASTRTTQRYGDPSRAIEIEEIERISLYE</sequence>
<organism evidence="9 10">
    <name type="scientific">Burkholderia puraquae</name>
    <dbReference type="NCBI Taxonomy" id="1904757"/>
    <lineage>
        <taxon>Bacteria</taxon>
        <taxon>Pseudomonadati</taxon>
        <taxon>Pseudomonadota</taxon>
        <taxon>Betaproteobacteria</taxon>
        <taxon>Burkholderiales</taxon>
        <taxon>Burkholderiaceae</taxon>
        <taxon>Burkholderia</taxon>
        <taxon>Burkholderia cepacia complex</taxon>
    </lineage>
</organism>
<name>A0A1X1PCR6_9BURK</name>
<dbReference type="RefSeq" id="WP_085041378.1">
    <property type="nucleotide sequence ID" value="NZ_CADIKG010000012.1"/>
</dbReference>
<evidence type="ECO:0000313" key="9">
    <source>
        <dbReference type="EMBL" id="ORT83444.1"/>
    </source>
</evidence>
<keyword evidence="4" id="KW-0233">DNA recombination</keyword>
<dbReference type="Proteomes" id="UP000193146">
    <property type="component" value="Unassembled WGS sequence"/>
</dbReference>
<keyword evidence="2" id="KW-0229">DNA integration</keyword>
<dbReference type="EMBL" id="CADIKG010000012">
    <property type="protein sequence ID" value="CAB3762828.1"/>
    <property type="molecule type" value="Genomic_DNA"/>
</dbReference>
<dbReference type="GO" id="GO:0015074">
    <property type="term" value="P:DNA integration"/>
    <property type="evidence" value="ECO:0007669"/>
    <property type="project" value="UniProtKB-KW"/>
</dbReference>
<gene>
    <name evidence="8" type="primary">xerC_6</name>
    <name evidence="9" type="ORF">B7G54_24300</name>
    <name evidence="8" type="ORF">LMG29660_04583</name>
</gene>
<dbReference type="Pfam" id="PF02899">
    <property type="entry name" value="Phage_int_SAM_1"/>
    <property type="match status" value="1"/>
</dbReference>
<dbReference type="GO" id="GO:0006310">
    <property type="term" value="P:DNA recombination"/>
    <property type="evidence" value="ECO:0007669"/>
    <property type="project" value="UniProtKB-KW"/>
</dbReference>
<dbReference type="InterPro" id="IPR044068">
    <property type="entry name" value="CB"/>
</dbReference>
<accession>A0A1X1PCR6</accession>
<feature type="domain" description="Core-binding (CB)" evidence="7">
    <location>
        <begin position="24"/>
        <end position="104"/>
    </location>
</feature>
<dbReference type="PROSITE" id="PS51900">
    <property type="entry name" value="CB"/>
    <property type="match status" value="1"/>
</dbReference>
<evidence type="ECO:0000259" key="6">
    <source>
        <dbReference type="PROSITE" id="PS51898"/>
    </source>
</evidence>
<evidence type="ECO:0000256" key="4">
    <source>
        <dbReference type="ARBA" id="ARBA00023172"/>
    </source>
</evidence>
<keyword evidence="10" id="KW-1185">Reference proteome</keyword>
<evidence type="ECO:0000313" key="8">
    <source>
        <dbReference type="EMBL" id="CAB3762828.1"/>
    </source>
</evidence>
<protein>
    <submittedName>
        <fullName evidence="9">Integrase</fullName>
    </submittedName>
    <submittedName>
        <fullName evidence="8">Tyrosine recombinase XerC</fullName>
    </submittedName>
</protein>